<protein>
    <submittedName>
        <fullName evidence="1">Uncharacterized protein</fullName>
    </submittedName>
</protein>
<dbReference type="EMBL" id="UPHL01000122">
    <property type="protein sequence ID" value="VAZ85404.1"/>
    <property type="molecule type" value="Genomic_DNA"/>
</dbReference>
<evidence type="ECO:0000313" key="4">
    <source>
        <dbReference type="Proteomes" id="UP000279331"/>
    </source>
</evidence>
<comment type="caution">
    <text evidence="1">The sequence shown here is derived from an EMBL/GenBank/DDBJ whole genome shotgun (WGS) entry which is preliminary data.</text>
</comment>
<proteinExistence type="predicted"/>
<evidence type="ECO:0000313" key="3">
    <source>
        <dbReference type="Proteomes" id="UP000271464"/>
    </source>
</evidence>
<keyword evidence="3" id="KW-1185">Reference proteome</keyword>
<reference evidence="3 4" key="1">
    <citation type="submission" date="2018-09" db="EMBL/GenBank/DDBJ databases">
        <authorList>
            <person name="Tagini F."/>
        </authorList>
    </citation>
    <scope>NUCLEOTIDE SEQUENCE [LARGE SCALE GENOMIC DNA]</scope>
    <source>
        <strain evidence="2 3">MK4</strain>
        <strain evidence="1 4">MK42</strain>
    </source>
</reference>
<accession>A0AB38UY76</accession>
<organism evidence="1 4">
    <name type="scientific">Mycobacterium persicum</name>
    <dbReference type="NCBI Taxonomy" id="1487726"/>
    <lineage>
        <taxon>Bacteria</taxon>
        <taxon>Bacillati</taxon>
        <taxon>Actinomycetota</taxon>
        <taxon>Actinomycetes</taxon>
        <taxon>Mycobacteriales</taxon>
        <taxon>Mycobacteriaceae</taxon>
        <taxon>Mycobacterium</taxon>
    </lineage>
</organism>
<dbReference type="AlphaFoldDB" id="A0AB38UY76"/>
<dbReference type="Proteomes" id="UP000279331">
    <property type="component" value="Unassembled WGS sequence"/>
</dbReference>
<evidence type="ECO:0000313" key="1">
    <source>
        <dbReference type="EMBL" id="VAZ85404.1"/>
    </source>
</evidence>
<gene>
    <name evidence="1" type="ORF">LAUMK42_04238</name>
    <name evidence="2" type="ORF">LAUMK4_04165</name>
</gene>
<dbReference type="EMBL" id="UPHM01000111">
    <property type="protein sequence ID" value="VAZ98260.1"/>
    <property type="molecule type" value="Genomic_DNA"/>
</dbReference>
<evidence type="ECO:0000313" key="2">
    <source>
        <dbReference type="EMBL" id="VAZ98260.1"/>
    </source>
</evidence>
<name>A0AB38UY76_9MYCO</name>
<dbReference type="Proteomes" id="UP000271464">
    <property type="component" value="Unassembled WGS sequence"/>
</dbReference>
<sequence>MVQSIDILTRQVTSGGGNVLRAGPATLPAKRFGCSWLGRHRPIT</sequence>